<accession>A0AA43RJC4</accession>
<dbReference type="Proteomes" id="UP001168575">
    <property type="component" value="Unassembled WGS sequence"/>
</dbReference>
<reference evidence="1" key="1">
    <citation type="submission" date="2023-07" db="EMBL/GenBank/DDBJ databases">
        <title>Between Cages and Wild: Unraveling the Impact of Captivity on Animal Microbiomes and Antimicrobial Resistance.</title>
        <authorList>
            <person name="Schmartz G.P."/>
            <person name="Rehner J."/>
            <person name="Schuff M.J."/>
            <person name="Becker S.L."/>
            <person name="Kravczyk M."/>
            <person name="Gurevich A."/>
            <person name="Francke R."/>
            <person name="Mueller R."/>
            <person name="Keller V."/>
            <person name="Keller A."/>
        </authorList>
    </citation>
    <scope>NUCLEOTIDE SEQUENCE</scope>
    <source>
        <strain evidence="1">S12M_St_49</strain>
    </source>
</reference>
<proteinExistence type="predicted"/>
<dbReference type="EMBL" id="JAUMVS010000342">
    <property type="protein sequence ID" value="MDO4842857.1"/>
    <property type="molecule type" value="Genomic_DNA"/>
</dbReference>
<gene>
    <name evidence="1" type="ORF">Q3982_09300</name>
</gene>
<evidence type="ECO:0000313" key="1">
    <source>
        <dbReference type="EMBL" id="MDO4842857.1"/>
    </source>
</evidence>
<name>A0AA43RJC4_9ACTN</name>
<comment type="caution">
    <text evidence="1">The sequence shown here is derived from an EMBL/GenBank/DDBJ whole genome shotgun (WGS) entry which is preliminary data.</text>
</comment>
<organism evidence="1 2">
    <name type="scientific">Phoenicibacter congonensis</name>
    <dbReference type="NCBI Taxonomy" id="1944646"/>
    <lineage>
        <taxon>Bacteria</taxon>
        <taxon>Bacillati</taxon>
        <taxon>Actinomycetota</taxon>
        <taxon>Coriobacteriia</taxon>
        <taxon>Eggerthellales</taxon>
        <taxon>Eggerthellaceae</taxon>
        <taxon>Phoenicibacter</taxon>
    </lineage>
</organism>
<keyword evidence="2" id="KW-1185">Reference proteome</keyword>
<evidence type="ECO:0000313" key="2">
    <source>
        <dbReference type="Proteomes" id="UP001168575"/>
    </source>
</evidence>
<protein>
    <submittedName>
        <fullName evidence="1">DUF2752 domain-containing protein</fullName>
    </submittedName>
</protein>
<dbReference type="Pfam" id="PF10825">
    <property type="entry name" value="DUF2752"/>
    <property type="match status" value="1"/>
</dbReference>
<dbReference type="AlphaFoldDB" id="A0AA43RJC4"/>
<dbReference type="InterPro" id="IPR021215">
    <property type="entry name" value="DUF2752"/>
</dbReference>
<sequence>MRALLIRVVCVTALLSCLFVLCYAYSSQISEWVTALSPGCVFRRLTGIKCPGCGGTRAFKELLHGHIIEALRYNMYWLPSFFILLQEL</sequence>
<feature type="non-terminal residue" evidence="1">
    <location>
        <position position="88"/>
    </location>
</feature>